<sequence length="148" mass="16932">MKHMKWSILLYSLLAGLVVYSLLVFAGGDTGLSAMVRAESYKKLLTENLEEIREINRELTVDFDALSSDNELIKVKARALGYYEENDHLVHIDRWNPGADEYRPGFVVKREYRMDVDERSFRLLSLAGVLIAMITGIVFNMSVNRSRA</sequence>
<comment type="caution">
    <text evidence="2">The sequence shown here is derived from an EMBL/GenBank/DDBJ whole genome shotgun (WGS) entry which is preliminary data.</text>
</comment>
<evidence type="ECO:0000313" key="2">
    <source>
        <dbReference type="EMBL" id="MBB6478900.1"/>
    </source>
</evidence>
<evidence type="ECO:0000256" key="1">
    <source>
        <dbReference type="SAM" id="Phobius"/>
    </source>
</evidence>
<keyword evidence="3" id="KW-1185">Reference proteome</keyword>
<gene>
    <name evidence="2" type="ORF">HNR50_000533</name>
</gene>
<dbReference type="InterPro" id="IPR007060">
    <property type="entry name" value="FtsL/DivIC"/>
</dbReference>
<proteinExistence type="predicted"/>
<keyword evidence="1" id="KW-1133">Transmembrane helix</keyword>
<keyword evidence="1" id="KW-0812">Transmembrane</keyword>
<name>A0A841R785_9SPIO</name>
<organism evidence="2 3">
    <name type="scientific">Spirochaeta isovalerica</name>
    <dbReference type="NCBI Taxonomy" id="150"/>
    <lineage>
        <taxon>Bacteria</taxon>
        <taxon>Pseudomonadati</taxon>
        <taxon>Spirochaetota</taxon>
        <taxon>Spirochaetia</taxon>
        <taxon>Spirochaetales</taxon>
        <taxon>Spirochaetaceae</taxon>
        <taxon>Spirochaeta</taxon>
    </lineage>
</organism>
<dbReference type="RefSeq" id="WP_184743340.1">
    <property type="nucleotide sequence ID" value="NZ_JACHGJ010000001.1"/>
</dbReference>
<evidence type="ECO:0000313" key="3">
    <source>
        <dbReference type="Proteomes" id="UP000587760"/>
    </source>
</evidence>
<evidence type="ECO:0008006" key="4">
    <source>
        <dbReference type="Google" id="ProtNLM"/>
    </source>
</evidence>
<feature type="transmembrane region" description="Helical" evidence="1">
    <location>
        <begin position="123"/>
        <end position="143"/>
    </location>
</feature>
<dbReference type="Proteomes" id="UP000587760">
    <property type="component" value="Unassembled WGS sequence"/>
</dbReference>
<dbReference type="Pfam" id="PF04977">
    <property type="entry name" value="DivIC"/>
    <property type="match status" value="1"/>
</dbReference>
<reference evidence="2 3" key="1">
    <citation type="submission" date="2020-08" db="EMBL/GenBank/DDBJ databases">
        <title>Genomic Encyclopedia of Type Strains, Phase IV (KMG-IV): sequencing the most valuable type-strain genomes for metagenomic binning, comparative biology and taxonomic classification.</title>
        <authorList>
            <person name="Goeker M."/>
        </authorList>
    </citation>
    <scope>NUCLEOTIDE SEQUENCE [LARGE SCALE GENOMIC DNA]</scope>
    <source>
        <strain evidence="2 3">DSM 2461</strain>
    </source>
</reference>
<accession>A0A841R785</accession>
<dbReference type="AlphaFoldDB" id="A0A841R785"/>
<protein>
    <recommendedName>
        <fullName evidence="4">Septum formation initiator</fullName>
    </recommendedName>
</protein>
<keyword evidence="1" id="KW-0472">Membrane</keyword>
<dbReference type="EMBL" id="JACHGJ010000001">
    <property type="protein sequence ID" value="MBB6478900.1"/>
    <property type="molecule type" value="Genomic_DNA"/>
</dbReference>